<dbReference type="Proteomes" id="UP000198379">
    <property type="component" value="Unassembled WGS sequence"/>
</dbReference>
<reference evidence="2 3" key="1">
    <citation type="submission" date="2017-06" db="EMBL/GenBank/DDBJ databases">
        <authorList>
            <person name="Kim H.J."/>
            <person name="Triplett B.A."/>
        </authorList>
    </citation>
    <scope>NUCLEOTIDE SEQUENCE [LARGE SCALE GENOMIC DNA]</scope>
    <source>
        <strain evidence="2 3">DSM 25597</strain>
    </source>
</reference>
<accession>A0A239AAH9</accession>
<dbReference type="Pfam" id="PF11751">
    <property type="entry name" value="PorP_SprF"/>
    <property type="match status" value="1"/>
</dbReference>
<protein>
    <submittedName>
        <fullName evidence="2">Type IX secretion system membrane protein, PorP/SprF family</fullName>
    </submittedName>
</protein>
<evidence type="ECO:0000313" key="3">
    <source>
        <dbReference type="Proteomes" id="UP000198379"/>
    </source>
</evidence>
<dbReference type="OrthoDB" id="1114455at2"/>
<dbReference type="EMBL" id="FZNY01000004">
    <property type="protein sequence ID" value="SNR92034.1"/>
    <property type="molecule type" value="Genomic_DNA"/>
</dbReference>
<feature type="chain" id="PRO_5012986344" evidence="1">
    <location>
        <begin position="26"/>
        <end position="320"/>
    </location>
</feature>
<dbReference type="RefSeq" id="WP_089372048.1">
    <property type="nucleotide sequence ID" value="NZ_BMEP01000007.1"/>
</dbReference>
<proteinExistence type="predicted"/>
<feature type="signal peptide" evidence="1">
    <location>
        <begin position="1"/>
        <end position="25"/>
    </location>
</feature>
<dbReference type="NCBIfam" id="TIGR03519">
    <property type="entry name" value="T9SS_PorP_fam"/>
    <property type="match status" value="1"/>
</dbReference>
<name>A0A239AAH9_9FLAO</name>
<gene>
    <name evidence="2" type="ORF">SAMN06265376_104241</name>
</gene>
<sequence length="320" mass="35553">MRKSYNAIIAMVIVVLGLQTENAVAQQDAQYTQYMYNTLSINPAYAGSRGGLSILGLHRSQWVGLDGAPRTQTFSIHSPVGQSERVGLGLNIVNDEIFITNETYIDIDFSYTIPTSDRGKLAFGIKGGAHLLDVNYSEANPFQNGDALATAQDNIDNRFTPLVGVGLFYYTDKYYLGLSAPNLLRTEHFDDSENSNDANATYLARERINYYLTSGYVFNVTEDFKFKPAGLVKWVAGAPLQVDVTANALLYDKLTLGLAYRWSASVSALAGFQITDGLMLGLAYDRETTALQQFNDGSYEIFLRFEVLNKPKRLISPRFF</sequence>
<organism evidence="2 3">
    <name type="scientific">Dokdonia pacifica</name>
    <dbReference type="NCBI Taxonomy" id="1627892"/>
    <lineage>
        <taxon>Bacteria</taxon>
        <taxon>Pseudomonadati</taxon>
        <taxon>Bacteroidota</taxon>
        <taxon>Flavobacteriia</taxon>
        <taxon>Flavobacteriales</taxon>
        <taxon>Flavobacteriaceae</taxon>
        <taxon>Dokdonia</taxon>
    </lineage>
</organism>
<keyword evidence="1" id="KW-0732">Signal</keyword>
<dbReference type="InterPro" id="IPR019861">
    <property type="entry name" value="PorP/SprF_Bacteroidetes"/>
</dbReference>
<evidence type="ECO:0000256" key="1">
    <source>
        <dbReference type="SAM" id="SignalP"/>
    </source>
</evidence>
<keyword evidence="3" id="KW-1185">Reference proteome</keyword>
<dbReference type="AlphaFoldDB" id="A0A239AAH9"/>
<evidence type="ECO:0000313" key="2">
    <source>
        <dbReference type="EMBL" id="SNR92034.1"/>
    </source>
</evidence>